<comment type="caution">
    <text evidence="6">The sequence shown here is derived from an EMBL/GenBank/DDBJ whole genome shotgun (WGS) entry which is preliminary data.</text>
</comment>
<proteinExistence type="inferred from homology"/>
<keyword evidence="3" id="KW-0408">Iron</keyword>
<dbReference type="PANTHER" id="PTHR42988">
    <property type="entry name" value="PHOSPHOHYDROLASE"/>
    <property type="match status" value="1"/>
</dbReference>
<comment type="similarity">
    <text evidence="4">Belongs to the cyclic nucleotide phosphodiesterase class-III family.</text>
</comment>
<dbReference type="InterPro" id="IPR050884">
    <property type="entry name" value="CNP_phosphodiesterase-III"/>
</dbReference>
<dbReference type="PANTHER" id="PTHR42988:SF2">
    <property type="entry name" value="CYCLIC NUCLEOTIDE PHOSPHODIESTERASE CBUA0032-RELATED"/>
    <property type="match status" value="1"/>
</dbReference>
<evidence type="ECO:0000256" key="1">
    <source>
        <dbReference type="ARBA" id="ARBA00022723"/>
    </source>
</evidence>
<evidence type="ECO:0000256" key="3">
    <source>
        <dbReference type="ARBA" id="ARBA00023004"/>
    </source>
</evidence>
<evidence type="ECO:0000256" key="2">
    <source>
        <dbReference type="ARBA" id="ARBA00022801"/>
    </source>
</evidence>
<dbReference type="Pfam" id="PF00149">
    <property type="entry name" value="Metallophos"/>
    <property type="match status" value="1"/>
</dbReference>
<keyword evidence="1" id="KW-0479">Metal-binding</keyword>
<name>A0ABN3H4D5_9ACTN</name>
<accession>A0ABN3H4D5</accession>
<organism evidence="6 7">
    <name type="scientific">Gordonia cholesterolivorans</name>
    <dbReference type="NCBI Taxonomy" id="559625"/>
    <lineage>
        <taxon>Bacteria</taxon>
        <taxon>Bacillati</taxon>
        <taxon>Actinomycetota</taxon>
        <taxon>Actinomycetes</taxon>
        <taxon>Mycobacteriales</taxon>
        <taxon>Gordoniaceae</taxon>
        <taxon>Gordonia</taxon>
    </lineage>
</organism>
<evidence type="ECO:0000256" key="4">
    <source>
        <dbReference type="ARBA" id="ARBA00025742"/>
    </source>
</evidence>
<keyword evidence="7" id="KW-1185">Reference proteome</keyword>
<evidence type="ECO:0000259" key="5">
    <source>
        <dbReference type="Pfam" id="PF00149"/>
    </source>
</evidence>
<dbReference type="RefSeq" id="WP_045538103.1">
    <property type="nucleotide sequence ID" value="NZ_BAAARB010000002.1"/>
</dbReference>
<dbReference type="InterPro" id="IPR029052">
    <property type="entry name" value="Metallo-depent_PP-like"/>
</dbReference>
<evidence type="ECO:0000313" key="7">
    <source>
        <dbReference type="Proteomes" id="UP001501170"/>
    </source>
</evidence>
<evidence type="ECO:0000313" key="6">
    <source>
        <dbReference type="EMBL" id="GAA2368793.1"/>
    </source>
</evidence>
<gene>
    <name evidence="6" type="ORF">GCM10009855_05080</name>
</gene>
<dbReference type="EMBL" id="BAAARB010000002">
    <property type="protein sequence ID" value="GAA2368793.1"/>
    <property type="molecule type" value="Genomic_DNA"/>
</dbReference>
<reference evidence="6 7" key="1">
    <citation type="journal article" date="2019" name="Int. J. Syst. Evol. Microbiol.">
        <title>The Global Catalogue of Microorganisms (GCM) 10K type strain sequencing project: providing services to taxonomists for standard genome sequencing and annotation.</title>
        <authorList>
            <consortium name="The Broad Institute Genomics Platform"/>
            <consortium name="The Broad Institute Genome Sequencing Center for Infectious Disease"/>
            <person name="Wu L."/>
            <person name="Ma J."/>
        </authorList>
    </citation>
    <scope>NUCLEOTIDE SEQUENCE [LARGE SCALE GENOMIC DNA]</scope>
    <source>
        <strain evidence="6 7">JCM 16227</strain>
    </source>
</reference>
<dbReference type="InterPro" id="IPR004843">
    <property type="entry name" value="Calcineurin-like_PHP"/>
</dbReference>
<dbReference type="Proteomes" id="UP001501170">
    <property type="component" value="Unassembled WGS sequence"/>
</dbReference>
<feature type="domain" description="Calcineurin-like phosphoesterase" evidence="5">
    <location>
        <begin position="3"/>
        <end position="191"/>
    </location>
</feature>
<protein>
    <submittedName>
        <fullName evidence="6">Metallophosphoesterase</fullName>
    </submittedName>
</protein>
<dbReference type="Gene3D" id="3.60.21.10">
    <property type="match status" value="1"/>
</dbReference>
<sequence>MFVIAQISDLHFDGSPDHRRRVAALMDYLNGRCGGPRNVDALLVTGDIADEGLPEEYREALDALVTDIPTLMTLGNHDERAAYNSVVTGTECSEPVNSALRLSGLLVLALDSSIPGRSDGYISRGTLDWARAQIAEAGPGTDVLVAFHHPAVPVGIPFIDDRRQLDPGLLAEFVGEHPNIVGCVAGHAHTPAVTTFAGRPHVIAPGVASTLNLPFEGTDVLNIAQRPGVAFHLIDDDHRLTTHFRGVPV</sequence>
<dbReference type="SUPFAM" id="SSF56300">
    <property type="entry name" value="Metallo-dependent phosphatases"/>
    <property type="match status" value="1"/>
</dbReference>
<keyword evidence="2" id="KW-0378">Hydrolase</keyword>